<name>A0A5F2BEH6_9LEPT</name>
<accession>A0A5F2BEH6</accession>
<comment type="caution">
    <text evidence="1">The sequence shown here is derived from an EMBL/GenBank/DDBJ whole genome shotgun (WGS) entry which is preliminary data.</text>
</comment>
<organism evidence="1 2">
    <name type="scientific">Leptospira barantonii</name>
    <dbReference type="NCBI Taxonomy" id="2023184"/>
    <lineage>
        <taxon>Bacteria</taxon>
        <taxon>Pseudomonadati</taxon>
        <taxon>Spirochaetota</taxon>
        <taxon>Spirochaetia</taxon>
        <taxon>Leptospirales</taxon>
        <taxon>Leptospiraceae</taxon>
        <taxon>Leptospira</taxon>
    </lineage>
</organism>
<dbReference type="OrthoDB" id="337897at2"/>
<proteinExistence type="predicted"/>
<gene>
    <name evidence="1" type="ORF">EHQ76_09080</name>
</gene>
<reference evidence="1 2" key="1">
    <citation type="journal article" date="2019" name="PLoS Negl. Trop. Dis.">
        <title>Revisiting the worldwide diversity of Leptospira species in the environment.</title>
        <authorList>
            <person name="Vincent A.T."/>
            <person name="Schiettekatte O."/>
            <person name="Bourhy P."/>
            <person name="Veyrier F.J."/>
            <person name="Picardeau M."/>
        </authorList>
    </citation>
    <scope>NUCLEOTIDE SEQUENCE [LARGE SCALE GENOMIC DNA]</scope>
    <source>
        <strain evidence="1 2">201702444</strain>
    </source>
</reference>
<dbReference type="RefSeq" id="WP_135670696.1">
    <property type="nucleotide sequence ID" value="NZ_RQGN01000044.1"/>
</dbReference>
<evidence type="ECO:0000313" key="2">
    <source>
        <dbReference type="Proteomes" id="UP000298429"/>
    </source>
</evidence>
<evidence type="ECO:0000313" key="1">
    <source>
        <dbReference type="EMBL" id="TGM03787.1"/>
    </source>
</evidence>
<dbReference type="Proteomes" id="UP000298429">
    <property type="component" value="Unassembled WGS sequence"/>
</dbReference>
<dbReference type="AlphaFoldDB" id="A0A5F2BEH6"/>
<dbReference type="EMBL" id="RQGN01000044">
    <property type="protein sequence ID" value="TGM03787.1"/>
    <property type="molecule type" value="Genomic_DNA"/>
</dbReference>
<protein>
    <submittedName>
        <fullName evidence="1">Uncharacterized protein</fullName>
    </submittedName>
</protein>
<sequence length="382" mass="44950">MARKGQITFDKINSIFKSLKQLDSDKYDLRISKLEYEKVKDKPTLMKELVGNRKSDTWEAFKVSFLENQSQYNIIWKQAQGGTLYLEGISLTEDMGYEMASRLIDKLDTKVTEYNIYDYLKDYIPDTLDYIVDTNYIVLRDFREGFKAVDKKNFSFKFKQGRNTSIFFKTINVYTFLNKDGSQDEILLGNEILSELKNIIALDELEHTQTERTGGKYQNYDFIGFKRESNPFKDHLEIYTFELKPSNKIEYVSDAISQATNYKTTSDYVYIVIPMFDKRLFHDESRFDTYYEICRDNGLGIVTIEIDTSKHRVSSVYEVLSPKKNEITDYNLLTEIMREKHMELCPLCRRVVIGAEERKGCGWLSEKDSKCMKRVFEDKLAY</sequence>